<feature type="non-terminal residue" evidence="2">
    <location>
        <position position="156"/>
    </location>
</feature>
<feature type="transmembrane region" description="Helical" evidence="1">
    <location>
        <begin position="77"/>
        <end position="95"/>
    </location>
</feature>
<evidence type="ECO:0000313" key="3">
    <source>
        <dbReference type="Proteomes" id="UP001218188"/>
    </source>
</evidence>
<sequence>GFMKKMRKSVTKALVRGPSKSLRVEDVVKECLKAFPWLWASVNIMIMLLLMLIIMAQPLRDSLLKFAEKHQNHAQDHNSQCFLIIALIIVIRYTTVTVINMQVTPDDALNEAYRLAPNVLPKLSEWIASSTAQADDIVAFINSVPWDMSIPHGLLS</sequence>
<organism evidence="2 3">
    <name type="scientific">Mycena alexandri</name>
    <dbReference type="NCBI Taxonomy" id="1745969"/>
    <lineage>
        <taxon>Eukaryota</taxon>
        <taxon>Fungi</taxon>
        <taxon>Dikarya</taxon>
        <taxon>Basidiomycota</taxon>
        <taxon>Agaricomycotina</taxon>
        <taxon>Agaricomycetes</taxon>
        <taxon>Agaricomycetidae</taxon>
        <taxon>Agaricales</taxon>
        <taxon>Marasmiineae</taxon>
        <taxon>Mycenaceae</taxon>
        <taxon>Mycena</taxon>
    </lineage>
</organism>
<keyword evidence="1" id="KW-1133">Transmembrane helix</keyword>
<feature type="transmembrane region" description="Helical" evidence="1">
    <location>
        <begin position="37"/>
        <end position="57"/>
    </location>
</feature>
<comment type="caution">
    <text evidence="2">The sequence shown here is derived from an EMBL/GenBank/DDBJ whole genome shotgun (WGS) entry which is preliminary data.</text>
</comment>
<dbReference type="EMBL" id="JARJCM010000814">
    <property type="protein sequence ID" value="KAJ7015868.1"/>
    <property type="molecule type" value="Genomic_DNA"/>
</dbReference>
<reference evidence="2" key="1">
    <citation type="submission" date="2023-03" db="EMBL/GenBank/DDBJ databases">
        <title>Massive genome expansion in bonnet fungi (Mycena s.s.) driven by repeated elements and novel gene families across ecological guilds.</title>
        <authorList>
            <consortium name="Lawrence Berkeley National Laboratory"/>
            <person name="Harder C.B."/>
            <person name="Miyauchi S."/>
            <person name="Viragh M."/>
            <person name="Kuo A."/>
            <person name="Thoen E."/>
            <person name="Andreopoulos B."/>
            <person name="Lu D."/>
            <person name="Skrede I."/>
            <person name="Drula E."/>
            <person name="Henrissat B."/>
            <person name="Morin E."/>
            <person name="Kohler A."/>
            <person name="Barry K."/>
            <person name="LaButti K."/>
            <person name="Morin E."/>
            <person name="Salamov A."/>
            <person name="Lipzen A."/>
            <person name="Mereny Z."/>
            <person name="Hegedus B."/>
            <person name="Baldrian P."/>
            <person name="Stursova M."/>
            <person name="Weitz H."/>
            <person name="Taylor A."/>
            <person name="Grigoriev I.V."/>
            <person name="Nagy L.G."/>
            <person name="Martin F."/>
            <person name="Kauserud H."/>
        </authorList>
    </citation>
    <scope>NUCLEOTIDE SEQUENCE</scope>
    <source>
        <strain evidence="2">CBHHK200</strain>
    </source>
</reference>
<evidence type="ECO:0000313" key="2">
    <source>
        <dbReference type="EMBL" id="KAJ7015868.1"/>
    </source>
</evidence>
<protein>
    <submittedName>
        <fullName evidence="2">Uncharacterized protein</fullName>
    </submittedName>
</protein>
<keyword evidence="1" id="KW-0472">Membrane</keyword>
<keyword evidence="3" id="KW-1185">Reference proteome</keyword>
<proteinExistence type="predicted"/>
<evidence type="ECO:0000256" key="1">
    <source>
        <dbReference type="SAM" id="Phobius"/>
    </source>
</evidence>
<gene>
    <name evidence="2" type="ORF">C8F04DRAFT_1170924</name>
</gene>
<keyword evidence="1" id="KW-0812">Transmembrane</keyword>
<name>A0AAD6RVA6_9AGAR</name>
<dbReference type="AlphaFoldDB" id="A0AAD6RVA6"/>
<accession>A0AAD6RVA6</accession>
<dbReference type="Proteomes" id="UP001218188">
    <property type="component" value="Unassembled WGS sequence"/>
</dbReference>